<comment type="caution">
    <text evidence="1">The sequence shown here is derived from an EMBL/GenBank/DDBJ whole genome shotgun (WGS) entry which is preliminary data.</text>
</comment>
<evidence type="ECO:0000313" key="1">
    <source>
        <dbReference type="EMBL" id="GAV20404.1"/>
    </source>
</evidence>
<gene>
    <name evidence="1" type="ORF">MMIC_P1369</name>
</gene>
<organism evidence="1 2">
    <name type="scientific">Mariprofundus micogutta</name>
    <dbReference type="NCBI Taxonomy" id="1921010"/>
    <lineage>
        <taxon>Bacteria</taxon>
        <taxon>Pseudomonadati</taxon>
        <taxon>Pseudomonadota</taxon>
        <taxon>Candidatius Mariprofundia</taxon>
        <taxon>Mariprofundales</taxon>
        <taxon>Mariprofundaceae</taxon>
        <taxon>Mariprofundus</taxon>
    </lineage>
</organism>
<evidence type="ECO:0000313" key="2">
    <source>
        <dbReference type="Proteomes" id="UP000231632"/>
    </source>
</evidence>
<reference evidence="1 2" key="1">
    <citation type="journal article" date="2017" name="Arch. Microbiol.">
        <title>Mariprofundus micogutta sp. nov., a novel iron-oxidizing zetaproteobacterium isolated from a deep-sea hydrothermal field at the Bayonnaise knoll of the Izu-Ogasawara arc, and a description of Mariprofundales ord. nov. and Zetaproteobacteria classis nov.</title>
        <authorList>
            <person name="Makita H."/>
            <person name="Tanaka E."/>
            <person name="Mitsunobu S."/>
            <person name="Miyazaki M."/>
            <person name="Nunoura T."/>
            <person name="Uematsu K."/>
            <person name="Takaki Y."/>
            <person name="Nishi S."/>
            <person name="Shimamura S."/>
            <person name="Takai K."/>
        </authorList>
    </citation>
    <scope>NUCLEOTIDE SEQUENCE [LARGE SCALE GENOMIC DNA]</scope>
    <source>
        <strain evidence="1 2">ET2</strain>
    </source>
</reference>
<proteinExistence type="predicted"/>
<protein>
    <submittedName>
        <fullName evidence="1">Uncharacterized protein</fullName>
    </submittedName>
</protein>
<keyword evidence="2" id="KW-1185">Reference proteome</keyword>
<dbReference type="Proteomes" id="UP000231632">
    <property type="component" value="Unassembled WGS sequence"/>
</dbReference>
<accession>A0A1L8CND4</accession>
<dbReference type="EMBL" id="BDFD01000010">
    <property type="protein sequence ID" value="GAV20404.1"/>
    <property type="molecule type" value="Genomic_DNA"/>
</dbReference>
<dbReference type="STRING" id="1921010.MMIC_P1369"/>
<dbReference type="AlphaFoldDB" id="A0A1L8CND4"/>
<name>A0A1L8CND4_9PROT</name>
<sequence>MNFINNMMNELMHEKELAAMSATCHVSNGECSGAYSFEDTASECYFSSFQVTV</sequence>
<dbReference type="RefSeq" id="WP_171966472.1">
    <property type="nucleotide sequence ID" value="NZ_BDFD01000010.1"/>
</dbReference>